<dbReference type="NCBIfam" id="TIGR04131">
    <property type="entry name" value="Bac_Flav_CTERM"/>
    <property type="match status" value="1"/>
</dbReference>
<proteinExistence type="predicted"/>
<sequence length="103" mass="11918">TDYILRVDATKYSLDVPDAFSPNGDGINDEIYPQGWGVESYEEFRIYNRYGELVFTGTPDNPAWDGTINGKPAAVDTYYFVVRAKMFDKRIREILHGEFRLIR</sequence>
<reference evidence="1 2" key="1">
    <citation type="submission" date="2019-08" db="EMBL/GenBank/DDBJ databases">
        <title>Genome of Luteibaculum oceani JCM 18817.</title>
        <authorList>
            <person name="Bowman J.P."/>
        </authorList>
    </citation>
    <scope>NUCLEOTIDE SEQUENCE [LARGE SCALE GENOMIC DNA]</scope>
    <source>
        <strain evidence="1 2">JCM 18817</strain>
    </source>
</reference>
<keyword evidence="2" id="KW-1185">Reference proteome</keyword>
<evidence type="ECO:0000313" key="1">
    <source>
        <dbReference type="EMBL" id="TXC74697.1"/>
    </source>
</evidence>
<name>A0A5C6UNM4_9FLAO</name>
<dbReference type="Proteomes" id="UP000321168">
    <property type="component" value="Unassembled WGS sequence"/>
</dbReference>
<comment type="caution">
    <text evidence="1">The sequence shown here is derived from an EMBL/GenBank/DDBJ whole genome shotgun (WGS) entry which is preliminary data.</text>
</comment>
<protein>
    <submittedName>
        <fullName evidence="1">Gliding motility-associated C-terminal domain-containing protein</fullName>
    </submittedName>
</protein>
<dbReference type="Pfam" id="PF13585">
    <property type="entry name" value="CHU_C"/>
    <property type="match status" value="1"/>
</dbReference>
<accession>A0A5C6UNM4</accession>
<dbReference type="InterPro" id="IPR026341">
    <property type="entry name" value="T9SS_type_B"/>
</dbReference>
<organism evidence="1 2">
    <name type="scientific">Luteibaculum oceani</name>
    <dbReference type="NCBI Taxonomy" id="1294296"/>
    <lineage>
        <taxon>Bacteria</taxon>
        <taxon>Pseudomonadati</taxon>
        <taxon>Bacteroidota</taxon>
        <taxon>Flavobacteriia</taxon>
        <taxon>Flavobacteriales</taxon>
        <taxon>Luteibaculaceae</taxon>
        <taxon>Luteibaculum</taxon>
    </lineage>
</organism>
<dbReference type="EMBL" id="VORB01000032">
    <property type="protein sequence ID" value="TXC74697.1"/>
    <property type="molecule type" value="Genomic_DNA"/>
</dbReference>
<dbReference type="OrthoDB" id="9765926at2"/>
<evidence type="ECO:0000313" key="2">
    <source>
        <dbReference type="Proteomes" id="UP000321168"/>
    </source>
</evidence>
<gene>
    <name evidence="1" type="ORF">FRX97_12160</name>
</gene>
<dbReference type="RefSeq" id="WP_147015494.1">
    <property type="nucleotide sequence ID" value="NZ_VORB01000032.1"/>
</dbReference>
<dbReference type="AlphaFoldDB" id="A0A5C6UNM4"/>
<feature type="non-terminal residue" evidence="1">
    <location>
        <position position="1"/>
    </location>
</feature>